<protein>
    <submittedName>
        <fullName evidence="1">Uncharacterized protein</fullName>
    </submittedName>
</protein>
<organism evidence="1 2">
    <name type="scientific">Lecanicillium saksenae</name>
    <dbReference type="NCBI Taxonomy" id="468837"/>
    <lineage>
        <taxon>Eukaryota</taxon>
        <taxon>Fungi</taxon>
        <taxon>Dikarya</taxon>
        <taxon>Ascomycota</taxon>
        <taxon>Pezizomycotina</taxon>
        <taxon>Sordariomycetes</taxon>
        <taxon>Hypocreomycetidae</taxon>
        <taxon>Hypocreales</taxon>
        <taxon>Cordycipitaceae</taxon>
        <taxon>Lecanicillium</taxon>
    </lineage>
</organism>
<accession>A0ACC1QC66</accession>
<reference evidence="1" key="1">
    <citation type="submission" date="2022-07" db="EMBL/GenBank/DDBJ databases">
        <title>Genome Sequence of Lecanicillium saksenae.</title>
        <authorList>
            <person name="Buettner E."/>
        </authorList>
    </citation>
    <scope>NUCLEOTIDE SEQUENCE</scope>
    <source>
        <strain evidence="1">VT-O1</strain>
    </source>
</reference>
<evidence type="ECO:0000313" key="1">
    <source>
        <dbReference type="EMBL" id="KAJ3472084.1"/>
    </source>
</evidence>
<gene>
    <name evidence="1" type="ORF">NLG97_g11302</name>
</gene>
<dbReference type="EMBL" id="JANAKD010003512">
    <property type="protein sequence ID" value="KAJ3472084.1"/>
    <property type="molecule type" value="Genomic_DNA"/>
</dbReference>
<evidence type="ECO:0000313" key="2">
    <source>
        <dbReference type="Proteomes" id="UP001148737"/>
    </source>
</evidence>
<proteinExistence type="predicted"/>
<name>A0ACC1QC66_9HYPO</name>
<keyword evidence="2" id="KW-1185">Reference proteome</keyword>
<comment type="caution">
    <text evidence="1">The sequence shown here is derived from an EMBL/GenBank/DDBJ whole genome shotgun (WGS) entry which is preliminary data.</text>
</comment>
<sequence length="98" mass="11311">MLRECSSVGPRCPEHSPEEKAMFRNIAIDAKVFVEYQPDGSWTEVCAQRMFYAAGHAYSSEYIPMNERPDPELVRVHDTDVEFAPVVLEEESEEEWDV</sequence>
<dbReference type="Proteomes" id="UP001148737">
    <property type="component" value="Unassembled WGS sequence"/>
</dbReference>